<comment type="subcellular location">
    <subcellularLocation>
        <location evidence="10">Cytoplasmic vesicle</location>
        <location evidence="10">Secretory vesicle</location>
        <location evidence="10">Cortical granule</location>
    </subcellularLocation>
</comment>
<dbReference type="SMART" id="SM00235">
    <property type="entry name" value="ZnMc"/>
    <property type="match status" value="1"/>
</dbReference>
<dbReference type="KEGG" id="xla:108713778"/>
<dbReference type="InterPro" id="IPR017370">
    <property type="entry name" value="Hatching_enzyme_Uvs2-like"/>
</dbReference>
<protein>
    <recommendedName>
        <fullName evidence="13">Metalloendopeptidase</fullName>
        <ecNumber evidence="13">3.4.24.-</ecNumber>
    </recommendedName>
</protein>
<organism evidence="14 15">
    <name type="scientific">Xenopus laevis</name>
    <name type="common">African clawed frog</name>
    <dbReference type="NCBI Taxonomy" id="8355"/>
    <lineage>
        <taxon>Eukaryota</taxon>
        <taxon>Metazoa</taxon>
        <taxon>Chordata</taxon>
        <taxon>Craniata</taxon>
        <taxon>Vertebrata</taxon>
        <taxon>Euteleostomi</taxon>
        <taxon>Amphibia</taxon>
        <taxon>Batrachia</taxon>
        <taxon>Anura</taxon>
        <taxon>Pipoidea</taxon>
        <taxon>Pipidae</taxon>
        <taxon>Xenopodinae</taxon>
        <taxon>Xenopus</taxon>
        <taxon>Xenopus</taxon>
    </lineage>
</organism>
<dbReference type="Xenbase" id="XB-GENE-22069769">
    <property type="gene designation" value="astl2g.L"/>
</dbReference>
<dbReference type="CTD" id="108713778"/>
<dbReference type="FunFam" id="2.60.120.290:FF:000005">
    <property type="entry name" value="Procollagen C-endopeptidase enhancer 1"/>
    <property type="match status" value="1"/>
</dbReference>
<dbReference type="GeneID" id="108713778"/>
<keyword evidence="14" id="KW-1185">Reference proteome</keyword>
<dbReference type="OrthoDB" id="291007at2759"/>
<dbReference type="SMART" id="SM00042">
    <property type="entry name" value="CUB"/>
    <property type="match status" value="2"/>
</dbReference>
<keyword evidence="6 12" id="KW-0378">Hydrolase</keyword>
<dbReference type="GO" id="GO:0006508">
    <property type="term" value="P:proteolysis"/>
    <property type="evidence" value="ECO:0007669"/>
    <property type="project" value="UniProtKB-KW"/>
</dbReference>
<dbReference type="Pfam" id="PF00431">
    <property type="entry name" value="CUB"/>
    <property type="match status" value="2"/>
</dbReference>
<keyword evidence="4 13" id="KW-0732">Signal</keyword>
<dbReference type="Bgee" id="108713778">
    <property type="expression patterns" value="Expressed in neurula embryo and 1 other cell type or tissue"/>
</dbReference>
<comment type="cofactor">
    <cofactor evidence="12 13">
        <name>Zn(2+)</name>
        <dbReference type="ChEBI" id="CHEBI:29105"/>
    </cofactor>
    <text evidence="12 13">Binds 1 zinc ion per subunit.</text>
</comment>
<dbReference type="Pfam" id="PF01400">
    <property type="entry name" value="Astacin"/>
    <property type="match status" value="1"/>
</dbReference>
<dbReference type="RefSeq" id="XP_018112846.1">
    <property type="nucleotide sequence ID" value="XM_018257357.2"/>
</dbReference>
<dbReference type="GO" id="GO:0060473">
    <property type="term" value="C:cortical granule"/>
    <property type="evidence" value="ECO:0007669"/>
    <property type="project" value="UniProtKB-SubCell"/>
</dbReference>
<feature type="chain" id="PRO_5035351913" description="Metalloendopeptidase" evidence="13">
    <location>
        <begin position="20"/>
        <end position="502"/>
    </location>
</feature>
<dbReference type="InterPro" id="IPR035914">
    <property type="entry name" value="Sperma_CUB_dom_sf"/>
</dbReference>
<dbReference type="PROSITE" id="PS01180">
    <property type="entry name" value="CUB"/>
    <property type="match status" value="2"/>
</dbReference>
<dbReference type="PANTHER" id="PTHR10127">
    <property type="entry name" value="DISCOIDIN, CUB, EGF, LAMININ , AND ZINC METALLOPROTEASE DOMAIN CONTAINING"/>
    <property type="match status" value="1"/>
</dbReference>
<dbReference type="FunFam" id="3.40.390.10:FF:000040">
    <property type="entry name" value="Metalloendopeptidase"/>
    <property type="match status" value="1"/>
</dbReference>
<dbReference type="Gene3D" id="3.40.390.10">
    <property type="entry name" value="Collagenase (Catalytic Domain)"/>
    <property type="match status" value="1"/>
</dbReference>
<dbReference type="CDD" id="cd00041">
    <property type="entry name" value="CUB"/>
    <property type="match status" value="2"/>
</dbReference>
<evidence type="ECO:0000313" key="16">
    <source>
        <dbReference type="Xenbase" id="XB-GENE-22069769"/>
    </source>
</evidence>
<evidence type="ECO:0000256" key="7">
    <source>
        <dbReference type="ARBA" id="ARBA00022833"/>
    </source>
</evidence>
<evidence type="ECO:0000256" key="3">
    <source>
        <dbReference type="ARBA" id="ARBA00022723"/>
    </source>
</evidence>
<keyword evidence="7 12" id="KW-0862">Zinc</keyword>
<dbReference type="PIRSF" id="PIRSF038057">
    <property type="entry name" value="Hatching_enzyme_Uvs2"/>
    <property type="match status" value="1"/>
</dbReference>
<feature type="binding site" evidence="12">
    <location>
        <position position="175"/>
    </location>
    <ligand>
        <name>Zn(2+)</name>
        <dbReference type="ChEBI" id="CHEBI:29105"/>
        <note>catalytic</note>
    </ligand>
</feature>
<dbReference type="Proteomes" id="UP000186698">
    <property type="component" value="Chromosome 4L"/>
</dbReference>
<evidence type="ECO:0000256" key="11">
    <source>
        <dbReference type="PROSITE-ProRule" id="PRU00059"/>
    </source>
</evidence>
<dbReference type="Gene3D" id="2.60.120.290">
    <property type="entry name" value="Spermadhesin, CUB domain"/>
    <property type="match status" value="2"/>
</dbReference>
<evidence type="ECO:0000256" key="10">
    <source>
        <dbReference type="ARBA" id="ARBA00037865"/>
    </source>
</evidence>
<comment type="caution">
    <text evidence="11">Lacks conserved residue(s) required for the propagation of feature annotation.</text>
</comment>
<dbReference type="GO" id="GO:0008270">
    <property type="term" value="F:zinc ion binding"/>
    <property type="evidence" value="ECO:0007669"/>
    <property type="project" value="UniProtKB-UniRule"/>
</dbReference>
<evidence type="ECO:0000256" key="9">
    <source>
        <dbReference type="ARBA" id="ARBA00023157"/>
    </source>
</evidence>
<keyword evidence="9" id="KW-1015">Disulfide bond</keyword>
<feature type="signal peptide" evidence="13">
    <location>
        <begin position="1"/>
        <end position="19"/>
    </location>
</feature>
<evidence type="ECO:0000313" key="14">
    <source>
        <dbReference type="Proteomes" id="UP000186698"/>
    </source>
</evidence>
<dbReference type="InterPro" id="IPR000859">
    <property type="entry name" value="CUB_dom"/>
</dbReference>
<dbReference type="InterPro" id="IPR001506">
    <property type="entry name" value="Peptidase_M12A"/>
</dbReference>
<dbReference type="EC" id="3.4.24.-" evidence="13"/>
<dbReference type="PROSITE" id="PS51864">
    <property type="entry name" value="ASTACIN"/>
    <property type="match status" value="1"/>
</dbReference>
<name>A0A1L8GIT9_XENLA</name>
<evidence type="ECO:0000256" key="4">
    <source>
        <dbReference type="ARBA" id="ARBA00022729"/>
    </source>
</evidence>
<gene>
    <name evidence="15 16" type="primary">astl2g.L</name>
</gene>
<dbReference type="AlphaFoldDB" id="A0A1L8GIT9"/>
<feature type="binding site" evidence="12">
    <location>
        <position position="171"/>
    </location>
    <ligand>
        <name>Zn(2+)</name>
        <dbReference type="ChEBI" id="CHEBI:29105"/>
        <note>catalytic</note>
    </ligand>
</feature>
<evidence type="ECO:0000256" key="13">
    <source>
        <dbReference type="RuleBase" id="RU361183"/>
    </source>
</evidence>
<evidence type="ECO:0000256" key="5">
    <source>
        <dbReference type="ARBA" id="ARBA00022737"/>
    </source>
</evidence>
<dbReference type="PRINTS" id="PR00480">
    <property type="entry name" value="ASTACIN"/>
</dbReference>
<reference evidence="15" key="1">
    <citation type="submission" date="2025-08" db="UniProtKB">
        <authorList>
            <consortium name="RefSeq"/>
        </authorList>
    </citation>
    <scope>IDENTIFICATION</scope>
    <source>
        <strain evidence="15">J_2021</strain>
        <tissue evidence="15">Erythrocytes</tissue>
    </source>
</reference>
<dbReference type="PaxDb" id="8355-A0A1L8GIT9"/>
<accession>A0A1L8GIT9</accession>
<dbReference type="AGR" id="Xenbase:XB-GENE-22069769"/>
<dbReference type="GO" id="GO:0004222">
    <property type="term" value="F:metalloendopeptidase activity"/>
    <property type="evidence" value="ECO:0000318"/>
    <property type="project" value="GO_Central"/>
</dbReference>
<dbReference type="FunFam" id="2.60.120.290:FF:000013">
    <property type="entry name" value="Membrane frizzled-related protein"/>
    <property type="match status" value="1"/>
</dbReference>
<sequence length="502" mass="54861">MNIVTSCLIVTSLVQCSFGASLEIYFENMNKNAVNTEEAKPEPKDVFSFIAESNKDVKMLLREGDIVIGVGRNAKICEGNTCRWKANSDGIVNVPYTISTNFSAAEVSVIVDAMQDFALLTCVRFVPRTVEPDYVKIINGPGCWSSVGKTVGAQELSLDSNGCVTKGTAQHELNHALGFYHEQSRIDRDNYVKIITENILPGAIGNFDKRNTDNLGQEYDYASIMHYGRNAFAKQSNLNTIVPKPDPTVAIGQRYGLSNLDISKINKLYECGACSNVLSDTTGSLKSSNYPGIYPNNGTCLWLIRVPDGQVFMQFMAFDLQSSTGCASDYLKVYDGGTPSAPVLLAKACGTSQLPSIVSTGNLMLLEFVSDGSIAATGFKASYSTVQCGSAFYSPSGEFSTPNYPSDYPPNTNCSWIIWAPAGYQVSLNMADFYLEYHRSCSYDSLQVFDGPKSTSPLIGRYCTSIPNIVSTGNSLLLQFRSDRQVQNRGFKANYSFVPKKN</sequence>
<keyword evidence="3 12" id="KW-0479">Metal-binding</keyword>
<dbReference type="InterPro" id="IPR006026">
    <property type="entry name" value="Peptidase_Metallo"/>
</dbReference>
<evidence type="ECO:0000256" key="1">
    <source>
        <dbReference type="ARBA" id="ARBA00022490"/>
    </source>
</evidence>
<keyword evidence="8 12" id="KW-0482">Metalloprotease</keyword>
<evidence type="ECO:0000313" key="15">
    <source>
        <dbReference type="RefSeq" id="XP_018112846.1"/>
    </source>
</evidence>
<keyword evidence="2 12" id="KW-0645">Protease</keyword>
<evidence type="ECO:0000256" key="6">
    <source>
        <dbReference type="ARBA" id="ARBA00022801"/>
    </source>
</evidence>
<dbReference type="SUPFAM" id="SSF49854">
    <property type="entry name" value="Spermadhesin, CUB domain"/>
    <property type="match status" value="2"/>
</dbReference>
<feature type="binding site" evidence="12">
    <location>
        <position position="181"/>
    </location>
    <ligand>
        <name>Zn(2+)</name>
        <dbReference type="ChEBI" id="CHEBI:29105"/>
        <note>catalytic</note>
    </ligand>
</feature>
<feature type="active site" evidence="12">
    <location>
        <position position="172"/>
    </location>
</feature>
<proteinExistence type="predicted"/>
<keyword evidence="5" id="KW-0677">Repeat</keyword>
<dbReference type="OMA" id="GPGCDMF"/>
<dbReference type="PANTHER" id="PTHR10127:SF894">
    <property type="entry name" value="METALLOENDOPEPTIDASE"/>
    <property type="match status" value="1"/>
</dbReference>
<evidence type="ECO:0000256" key="8">
    <source>
        <dbReference type="ARBA" id="ARBA00023049"/>
    </source>
</evidence>
<evidence type="ECO:0000256" key="12">
    <source>
        <dbReference type="PROSITE-ProRule" id="PRU01211"/>
    </source>
</evidence>
<evidence type="ECO:0000256" key="2">
    <source>
        <dbReference type="ARBA" id="ARBA00022670"/>
    </source>
</evidence>
<dbReference type="GO" id="GO:0005615">
    <property type="term" value="C:extracellular space"/>
    <property type="evidence" value="ECO:0000318"/>
    <property type="project" value="GO_Central"/>
</dbReference>
<dbReference type="STRING" id="8355.A0A1L8GIT9"/>
<dbReference type="InterPro" id="IPR024079">
    <property type="entry name" value="MetalloPept_cat_dom_sf"/>
</dbReference>
<dbReference type="SUPFAM" id="SSF55486">
    <property type="entry name" value="Metalloproteases ('zincins'), catalytic domain"/>
    <property type="match status" value="1"/>
</dbReference>
<keyword evidence="1" id="KW-0963">Cytoplasm</keyword>